<evidence type="ECO:0000256" key="2">
    <source>
        <dbReference type="SAM" id="SignalP"/>
    </source>
</evidence>
<feature type="signal peptide" evidence="2">
    <location>
        <begin position="1"/>
        <end position="20"/>
    </location>
</feature>
<organism evidence="3 4">
    <name type="scientific">Galendromus occidentalis</name>
    <name type="common">western predatory mite</name>
    <dbReference type="NCBI Taxonomy" id="34638"/>
    <lineage>
        <taxon>Eukaryota</taxon>
        <taxon>Metazoa</taxon>
        <taxon>Ecdysozoa</taxon>
        <taxon>Arthropoda</taxon>
        <taxon>Chelicerata</taxon>
        <taxon>Arachnida</taxon>
        <taxon>Acari</taxon>
        <taxon>Parasitiformes</taxon>
        <taxon>Mesostigmata</taxon>
        <taxon>Gamasina</taxon>
        <taxon>Phytoseioidea</taxon>
        <taxon>Phytoseiidae</taxon>
        <taxon>Typhlodrominae</taxon>
        <taxon>Galendromus</taxon>
    </lineage>
</organism>
<feature type="chain" id="PRO_5042594983" evidence="2">
    <location>
        <begin position="21"/>
        <end position="352"/>
    </location>
</feature>
<reference evidence="4" key="1">
    <citation type="submission" date="2025-08" db="UniProtKB">
        <authorList>
            <consortium name="RefSeq"/>
        </authorList>
    </citation>
    <scope>IDENTIFICATION</scope>
</reference>
<proteinExistence type="predicted"/>
<keyword evidence="3" id="KW-1185">Reference proteome</keyword>
<dbReference type="Proteomes" id="UP000694867">
    <property type="component" value="Unplaced"/>
</dbReference>
<evidence type="ECO:0000256" key="1">
    <source>
        <dbReference type="SAM" id="MobiDB-lite"/>
    </source>
</evidence>
<name>A0AAJ7WIP0_9ACAR</name>
<keyword evidence="2" id="KW-0732">Signal</keyword>
<accession>A0AAJ7WIP0</accession>
<feature type="compositionally biased region" description="Basic and acidic residues" evidence="1">
    <location>
        <begin position="74"/>
        <end position="92"/>
    </location>
</feature>
<evidence type="ECO:0000313" key="3">
    <source>
        <dbReference type="Proteomes" id="UP000694867"/>
    </source>
</evidence>
<dbReference type="RefSeq" id="XP_028968282.1">
    <property type="nucleotide sequence ID" value="XM_029112449.1"/>
</dbReference>
<evidence type="ECO:0000313" key="4">
    <source>
        <dbReference type="RefSeq" id="XP_028968282.1"/>
    </source>
</evidence>
<dbReference type="GeneID" id="114828408"/>
<sequence>MLGTYLPLLTVCCSFVLVRSEENVTSHASSRSDDDPSQKFKKAVWTTRSSGKTSWNFPALATDSTSVRVISADAPKKPSRQDSANHFEKKSSPEAHVLKYTAQAAPDNTDYYHDLTSTLSDIANFENSRSKDYAKYFAQRVVHPMSTAAAANGPRILDIVMHNDPYRNPRRGLQEHEKLFAQESNSKNTFYYEPAPNIKKNDKYDQRGSGLFSEKNRRYDFDYDSRELDHRSDRRDDHWDDWDDYHYEKYHHDKHHKKDYDYILPLLLLILAPLAVSSFLMPVTATLMSNSLYYAGAQGAVFQGRKKRSLDGRAEQRDLLIDLMMLLEEAIEHFEKKARKSRRIAKTAETES</sequence>
<dbReference type="KEGG" id="goe:114828408"/>
<feature type="region of interest" description="Disordered" evidence="1">
    <location>
        <begin position="73"/>
        <end position="92"/>
    </location>
</feature>
<dbReference type="AlphaFoldDB" id="A0AAJ7WIP0"/>
<gene>
    <name evidence="4" type="primary">LOC114828408</name>
</gene>
<protein>
    <submittedName>
        <fullName evidence="4">Uncharacterized protein LOC114828408</fullName>
    </submittedName>
</protein>